<dbReference type="InterPro" id="IPR000938">
    <property type="entry name" value="CAP-Gly_domain"/>
</dbReference>
<evidence type="ECO:0000259" key="5">
    <source>
        <dbReference type="PROSITE" id="PS50245"/>
    </source>
</evidence>
<dbReference type="AlphaFoldDB" id="A0A2N1JFE4"/>
<dbReference type="Gene3D" id="3.10.20.90">
    <property type="entry name" value="Phosphatidylinositol 3-kinase Catalytic Subunit, Chain A, domain 1"/>
    <property type="match status" value="1"/>
</dbReference>
<evidence type="ECO:0000256" key="4">
    <source>
        <dbReference type="ARBA" id="ARBA00025779"/>
    </source>
</evidence>
<comment type="similarity">
    <text evidence="4">Belongs to the TBCB family.</text>
</comment>
<dbReference type="InterPro" id="IPR000626">
    <property type="entry name" value="Ubiquitin-like_dom"/>
</dbReference>
<dbReference type="GO" id="GO:0031122">
    <property type="term" value="P:cytoplasmic microtubule organization"/>
    <property type="evidence" value="ECO:0007669"/>
    <property type="project" value="TreeGrafter"/>
</dbReference>
<dbReference type="SMART" id="SM01052">
    <property type="entry name" value="CAP_GLY"/>
    <property type="match status" value="1"/>
</dbReference>
<dbReference type="Pfam" id="PF01302">
    <property type="entry name" value="CAP_GLY"/>
    <property type="match status" value="1"/>
</dbReference>
<dbReference type="PROSITE" id="PS00845">
    <property type="entry name" value="CAP_GLY_1"/>
    <property type="match status" value="1"/>
</dbReference>
<dbReference type="InterPro" id="IPR036859">
    <property type="entry name" value="CAP-Gly_dom_sf"/>
</dbReference>
<dbReference type="PANTHER" id="PTHR18916">
    <property type="entry name" value="DYNACTIN 1-RELATED MICROTUBULE-BINDING"/>
    <property type="match status" value="1"/>
</dbReference>
<evidence type="ECO:0000256" key="3">
    <source>
        <dbReference type="ARBA" id="ARBA00023186"/>
    </source>
</evidence>
<dbReference type="PANTHER" id="PTHR18916:SF85">
    <property type="entry name" value="TUBULIN-FOLDING COFACTOR B"/>
    <property type="match status" value="1"/>
</dbReference>
<evidence type="ECO:0000256" key="1">
    <source>
        <dbReference type="ARBA" id="ARBA00004496"/>
    </source>
</evidence>
<dbReference type="GO" id="GO:0005634">
    <property type="term" value="C:nucleus"/>
    <property type="evidence" value="ECO:0007669"/>
    <property type="project" value="TreeGrafter"/>
</dbReference>
<dbReference type="FunFam" id="2.30.30.190:FF:000013">
    <property type="entry name" value="Tubulin-folding cofactor B"/>
    <property type="match status" value="1"/>
</dbReference>
<organism evidence="6 7">
    <name type="scientific">Malassezia vespertilionis</name>
    <dbReference type="NCBI Taxonomy" id="2020962"/>
    <lineage>
        <taxon>Eukaryota</taxon>
        <taxon>Fungi</taxon>
        <taxon>Dikarya</taxon>
        <taxon>Basidiomycota</taxon>
        <taxon>Ustilaginomycotina</taxon>
        <taxon>Malasseziomycetes</taxon>
        <taxon>Malasseziales</taxon>
        <taxon>Malasseziaceae</taxon>
        <taxon>Malassezia</taxon>
    </lineage>
</organism>
<name>A0A2N1JFE4_9BASI</name>
<dbReference type="InterPro" id="IPR029071">
    <property type="entry name" value="Ubiquitin-like_domsf"/>
</dbReference>
<protein>
    <recommendedName>
        <fullName evidence="5">CAP-Gly domain-containing protein</fullName>
    </recommendedName>
</protein>
<keyword evidence="7" id="KW-1185">Reference proteome</keyword>
<dbReference type="GO" id="GO:0035371">
    <property type="term" value="C:microtubule plus-end"/>
    <property type="evidence" value="ECO:0007669"/>
    <property type="project" value="TreeGrafter"/>
</dbReference>
<accession>A0A2N1JFE4</accession>
<dbReference type="GO" id="GO:0051010">
    <property type="term" value="F:microtubule plus-end binding"/>
    <property type="evidence" value="ECO:0007669"/>
    <property type="project" value="TreeGrafter"/>
</dbReference>
<dbReference type="Gene3D" id="2.30.30.190">
    <property type="entry name" value="CAP Gly-rich-like domain"/>
    <property type="match status" value="1"/>
</dbReference>
<keyword evidence="2" id="KW-0963">Cytoplasm</keyword>
<dbReference type="SUPFAM" id="SSF54236">
    <property type="entry name" value="Ubiquitin-like"/>
    <property type="match status" value="1"/>
</dbReference>
<dbReference type="OrthoDB" id="5295208at2759"/>
<dbReference type="EMBL" id="KZ454988">
    <property type="protein sequence ID" value="PKI85272.1"/>
    <property type="molecule type" value="Genomic_DNA"/>
</dbReference>
<sequence length="229" mass="24631">MAVQLCLFAPSMQICTDRSFPREIVLDVLQAKLERITGIPPSAQRLALYAFADIQDGQQTGDAAPVPFPLETPLSSAQDGMLLKILDSRGSAASLNDADVEKYTMSDEAYASRRDTVRAFKQAHHLGQFAPGVARPTVPDNIQVGARCIVSRGDASEDFARRGTIHFVGTTQFAPGAWVGIVYDEPVGKNDGSVQGTRYFDAAPKHGGFVRPALVTVGDFSPALAHEEI</sequence>
<dbReference type="STRING" id="2020962.A0A2N1JFE4"/>
<dbReference type="GO" id="GO:0005938">
    <property type="term" value="C:cell cortex"/>
    <property type="evidence" value="ECO:0007669"/>
    <property type="project" value="TreeGrafter"/>
</dbReference>
<dbReference type="Proteomes" id="UP000232875">
    <property type="component" value="Unassembled WGS sequence"/>
</dbReference>
<reference evidence="6 7" key="1">
    <citation type="submission" date="2017-10" db="EMBL/GenBank/DDBJ databases">
        <title>A novel species of cold-tolerant Malassezia isolated from bats.</title>
        <authorList>
            <person name="Lorch J.M."/>
            <person name="Palmer J.M."/>
            <person name="Vanderwolf K.J."/>
            <person name="Schmidt K.Z."/>
            <person name="Verant M.L."/>
            <person name="Weller T.J."/>
            <person name="Blehert D.S."/>
        </authorList>
    </citation>
    <scope>NUCLEOTIDE SEQUENCE [LARGE SCALE GENOMIC DNA]</scope>
    <source>
        <strain evidence="6 7">NWHC:44797-103</strain>
    </source>
</reference>
<evidence type="ECO:0000313" key="7">
    <source>
        <dbReference type="Proteomes" id="UP000232875"/>
    </source>
</evidence>
<dbReference type="GO" id="GO:0005829">
    <property type="term" value="C:cytosol"/>
    <property type="evidence" value="ECO:0007669"/>
    <property type="project" value="UniProtKB-ARBA"/>
</dbReference>
<keyword evidence="3" id="KW-0143">Chaperone</keyword>
<dbReference type="SUPFAM" id="SSF74924">
    <property type="entry name" value="Cap-Gly domain"/>
    <property type="match status" value="1"/>
</dbReference>
<feature type="domain" description="CAP-Gly" evidence="5">
    <location>
        <begin position="169"/>
        <end position="211"/>
    </location>
</feature>
<evidence type="ECO:0000313" key="6">
    <source>
        <dbReference type="EMBL" id="PKI85272.1"/>
    </source>
</evidence>
<dbReference type="PROSITE" id="PS50245">
    <property type="entry name" value="CAP_GLY_2"/>
    <property type="match status" value="1"/>
</dbReference>
<gene>
    <name evidence="6" type="ORF">MVES_001160</name>
</gene>
<comment type="subcellular location">
    <subcellularLocation>
        <location evidence="1">Cytoplasm</location>
    </subcellularLocation>
</comment>
<proteinExistence type="inferred from homology"/>
<dbReference type="Pfam" id="PF14560">
    <property type="entry name" value="Ubiquitin_2"/>
    <property type="match status" value="1"/>
</dbReference>
<evidence type="ECO:0000256" key="2">
    <source>
        <dbReference type="ARBA" id="ARBA00022490"/>
    </source>
</evidence>